<dbReference type="PANTHER" id="PTHR43305">
    <property type="entry name" value="FAMILY N-ACETYLTRANSFERASE, PUTATIVE (AFU_ORTHOLOGUE AFUA_2G01380)-RELATED"/>
    <property type="match status" value="1"/>
</dbReference>
<name>M3D6S4_SPHMS</name>
<proteinExistence type="predicted"/>
<dbReference type="GO" id="GO:0016747">
    <property type="term" value="F:acyltransferase activity, transferring groups other than amino-acyl groups"/>
    <property type="evidence" value="ECO:0007669"/>
    <property type="project" value="InterPro"/>
</dbReference>
<protein>
    <submittedName>
        <fullName evidence="2">Acetyltransferase</fullName>
    </submittedName>
</protein>
<evidence type="ECO:0000313" key="2">
    <source>
        <dbReference type="EMBL" id="EMF13860.1"/>
    </source>
</evidence>
<dbReference type="OrthoDB" id="41532at2759"/>
<dbReference type="PANTHER" id="PTHR43305:SF1">
    <property type="entry name" value="FAMILY N-ACETYLTRANSFERASE, PUTATIVE (AFU_ORTHOLOGUE AFUA_2G01380)-RELATED"/>
    <property type="match status" value="1"/>
</dbReference>
<keyword evidence="3" id="KW-1185">Reference proteome</keyword>
<dbReference type="OMA" id="GCCALRP"/>
<dbReference type="Gene3D" id="3.40.630.30">
    <property type="match status" value="1"/>
</dbReference>
<sequence>MMASVTITPIASSDDLAAATVLFRKYAESLGIDLHFQDFGTELRSMPGKYAPPDGALFLARNQEGEAIGCVGLRPLSSTDGLSEMKRLYVEPQGRGLGVGKLLAESVIKEATRLRYSAIVLDTLESMVSARALYQSLGFVETEAYYDTPLKKDTRFLKLVLR</sequence>
<dbReference type="PROSITE" id="PS51186">
    <property type="entry name" value="GNAT"/>
    <property type="match status" value="1"/>
</dbReference>
<dbReference type="HOGENOM" id="CLU_013985_11_0_1"/>
<dbReference type="InterPro" id="IPR016181">
    <property type="entry name" value="Acyl_CoA_acyltransferase"/>
</dbReference>
<gene>
    <name evidence="2" type="ORF">SEPMUDRAFT_149008</name>
</gene>
<evidence type="ECO:0000313" key="3">
    <source>
        <dbReference type="Proteomes" id="UP000016931"/>
    </source>
</evidence>
<accession>M3D6S4</accession>
<feature type="domain" description="N-acetyltransferase" evidence="1">
    <location>
        <begin position="5"/>
        <end position="162"/>
    </location>
</feature>
<dbReference type="EMBL" id="KB456263">
    <property type="protein sequence ID" value="EMF13860.1"/>
    <property type="molecule type" value="Genomic_DNA"/>
</dbReference>
<organism evidence="2 3">
    <name type="scientific">Sphaerulina musiva (strain SO2202)</name>
    <name type="common">Poplar stem canker fungus</name>
    <name type="synonym">Septoria musiva</name>
    <dbReference type="NCBI Taxonomy" id="692275"/>
    <lineage>
        <taxon>Eukaryota</taxon>
        <taxon>Fungi</taxon>
        <taxon>Dikarya</taxon>
        <taxon>Ascomycota</taxon>
        <taxon>Pezizomycotina</taxon>
        <taxon>Dothideomycetes</taxon>
        <taxon>Dothideomycetidae</taxon>
        <taxon>Mycosphaerellales</taxon>
        <taxon>Mycosphaerellaceae</taxon>
        <taxon>Sphaerulina</taxon>
    </lineage>
</organism>
<dbReference type="AlphaFoldDB" id="M3D6S4"/>
<dbReference type="InterPro" id="IPR000182">
    <property type="entry name" value="GNAT_dom"/>
</dbReference>
<evidence type="ECO:0000259" key="1">
    <source>
        <dbReference type="PROSITE" id="PS51186"/>
    </source>
</evidence>
<reference evidence="2 3" key="1">
    <citation type="journal article" date="2012" name="PLoS Pathog.">
        <title>Diverse lifestyles and strategies of plant pathogenesis encoded in the genomes of eighteen Dothideomycetes fungi.</title>
        <authorList>
            <person name="Ohm R.A."/>
            <person name="Feau N."/>
            <person name="Henrissat B."/>
            <person name="Schoch C.L."/>
            <person name="Horwitz B.A."/>
            <person name="Barry K.W."/>
            <person name="Condon B.J."/>
            <person name="Copeland A.C."/>
            <person name="Dhillon B."/>
            <person name="Glaser F."/>
            <person name="Hesse C.N."/>
            <person name="Kosti I."/>
            <person name="LaButti K."/>
            <person name="Lindquist E.A."/>
            <person name="Lucas S."/>
            <person name="Salamov A.A."/>
            <person name="Bradshaw R.E."/>
            <person name="Ciuffetti L."/>
            <person name="Hamelin R.C."/>
            <person name="Kema G.H.J."/>
            <person name="Lawrence C."/>
            <person name="Scott J.A."/>
            <person name="Spatafora J.W."/>
            <person name="Turgeon B.G."/>
            <person name="de Wit P.J.G.M."/>
            <person name="Zhong S."/>
            <person name="Goodwin S.B."/>
            <person name="Grigoriev I.V."/>
        </authorList>
    </citation>
    <scope>NUCLEOTIDE SEQUENCE [LARGE SCALE GENOMIC DNA]</scope>
    <source>
        <strain evidence="2 3">SO2202</strain>
    </source>
</reference>
<dbReference type="InterPro" id="IPR052777">
    <property type="entry name" value="Acetyltransferase_Enz"/>
</dbReference>
<dbReference type="SUPFAM" id="SSF55729">
    <property type="entry name" value="Acyl-CoA N-acyltransferases (Nat)"/>
    <property type="match status" value="1"/>
</dbReference>
<dbReference type="CDD" id="cd04301">
    <property type="entry name" value="NAT_SF"/>
    <property type="match status" value="1"/>
</dbReference>
<dbReference type="RefSeq" id="XP_016761981.1">
    <property type="nucleotide sequence ID" value="XM_016905281.1"/>
</dbReference>
<dbReference type="STRING" id="692275.M3D6S4"/>
<keyword evidence="2" id="KW-0808">Transferase</keyword>
<dbReference type="GeneID" id="27902418"/>
<dbReference type="Proteomes" id="UP000016931">
    <property type="component" value="Unassembled WGS sequence"/>
</dbReference>
<dbReference type="Pfam" id="PF00583">
    <property type="entry name" value="Acetyltransf_1"/>
    <property type="match status" value="1"/>
</dbReference>
<dbReference type="eggNOG" id="KOG3139">
    <property type="taxonomic scope" value="Eukaryota"/>
</dbReference>